<feature type="compositionally biased region" description="Basic and acidic residues" evidence="1">
    <location>
        <begin position="1"/>
        <end position="15"/>
    </location>
</feature>
<evidence type="ECO:0000313" key="2">
    <source>
        <dbReference type="EMBL" id="BES80518.1"/>
    </source>
</evidence>
<organism evidence="2 3">
    <name type="scientific">Pyrodictium abyssi</name>
    <dbReference type="NCBI Taxonomy" id="54256"/>
    <lineage>
        <taxon>Archaea</taxon>
        <taxon>Thermoproteota</taxon>
        <taxon>Thermoprotei</taxon>
        <taxon>Desulfurococcales</taxon>
        <taxon>Pyrodictiaceae</taxon>
        <taxon>Pyrodictium</taxon>
    </lineage>
</organism>
<dbReference type="EMBL" id="AP028907">
    <property type="protein sequence ID" value="BES80518.1"/>
    <property type="molecule type" value="Genomic_DNA"/>
</dbReference>
<gene>
    <name evidence="2" type="ORF">PABY_00850</name>
</gene>
<protein>
    <submittedName>
        <fullName evidence="2">Uncharacterized protein</fullName>
    </submittedName>
</protein>
<accession>A0ABM8ISH5</accession>
<sequence length="77" mass="8406">MDPRTSLQLHEEAAEPARANPRHTGRGDASTENNHNRYRSMALGQALPAPREKPGDDAALYPHGPGYRGLEDGMTAR</sequence>
<keyword evidence="3" id="KW-1185">Reference proteome</keyword>
<reference evidence="2 3" key="1">
    <citation type="submission" date="2023-09" db="EMBL/GenBank/DDBJ databases">
        <title>Pyrofollis japonicus gen. nov. sp. nov., a novel member of the family Pyrodictiaceae isolated from the Iheya North hydrothermal field.</title>
        <authorList>
            <person name="Miyazaki U."/>
            <person name="Sanari M."/>
            <person name="Tame A."/>
            <person name="Kitajima M."/>
            <person name="Okamoto A."/>
            <person name="Sawayama S."/>
            <person name="Miyazaki J."/>
            <person name="Takai K."/>
            <person name="Nakagawa S."/>
        </authorList>
    </citation>
    <scope>NUCLEOTIDE SEQUENCE [LARGE SCALE GENOMIC DNA]</scope>
    <source>
        <strain evidence="2 3">AV2</strain>
    </source>
</reference>
<proteinExistence type="predicted"/>
<evidence type="ECO:0000313" key="3">
    <source>
        <dbReference type="Proteomes" id="UP001341135"/>
    </source>
</evidence>
<name>A0ABM8ISH5_9CREN</name>
<feature type="region of interest" description="Disordered" evidence="1">
    <location>
        <begin position="1"/>
        <end position="77"/>
    </location>
</feature>
<dbReference type="Proteomes" id="UP001341135">
    <property type="component" value="Chromosome"/>
</dbReference>
<evidence type="ECO:0000256" key="1">
    <source>
        <dbReference type="SAM" id="MobiDB-lite"/>
    </source>
</evidence>